<keyword evidence="2" id="KW-0966">Cell projection</keyword>
<organism evidence="2 3">
    <name type="scientific">Thalassovita taeanensis</name>
    <dbReference type="NCBI Taxonomy" id="657014"/>
    <lineage>
        <taxon>Bacteria</taxon>
        <taxon>Pseudomonadati</taxon>
        <taxon>Pseudomonadota</taxon>
        <taxon>Alphaproteobacteria</taxon>
        <taxon>Rhodobacterales</taxon>
        <taxon>Roseobacteraceae</taxon>
        <taxon>Thalassovita</taxon>
    </lineage>
</organism>
<proteinExistence type="predicted"/>
<dbReference type="Gene3D" id="2.30.330.10">
    <property type="entry name" value="SpoA-like"/>
    <property type="match status" value="1"/>
</dbReference>
<dbReference type="SUPFAM" id="SSF101801">
    <property type="entry name" value="Surface presentation of antigens (SPOA)"/>
    <property type="match status" value="1"/>
</dbReference>
<gene>
    <name evidence="2" type="ORF">SAMN04488092_11941</name>
</gene>
<evidence type="ECO:0000259" key="1">
    <source>
        <dbReference type="Pfam" id="PF01052"/>
    </source>
</evidence>
<dbReference type="Proteomes" id="UP000198634">
    <property type="component" value="Unassembled WGS sequence"/>
</dbReference>
<dbReference type="InterPro" id="IPR036429">
    <property type="entry name" value="SpoA-like_sf"/>
</dbReference>
<dbReference type="AlphaFoldDB" id="A0A1H9KM87"/>
<dbReference type="EMBL" id="FOEP01000019">
    <property type="protein sequence ID" value="SER00270.1"/>
    <property type="molecule type" value="Genomic_DNA"/>
</dbReference>
<sequence length="378" mass="40671">MRSDTVLRRKTAASKEWHEARVMSPRRALRLALCRTAEVGLSLPLAVSGVERFRTDHGSLMAMLDESGLMVCVEAPGQVRGVMVLDLQILTALIETQTIGYIISRSAQMRPTTRTDAAISMPLVDGTLREFEAELARQEDASWTKGFRFASWVEEKRALGVALTATTFETFHLTLDIGDGDRKGEVLLALPRPDPVFQPAPESKVDAQDAGLGRGLMEAKAKLDAVLLRRAMSLEEVGQLRVGDVLMIPPRALAEVQLEGVGRQVVASGSLGQINGNRALRLTALGAPNSAEQAPEGEASEQVSVDLADAGLIEQKKKPRMARPADVPMAATEIPLLGDGAEEGASLTQDTEALLSELGLDLLEEHEQGLYPAPALQS</sequence>
<feature type="domain" description="Flagellar motor switch protein FliN-like C-terminal" evidence="1">
    <location>
        <begin position="216"/>
        <end position="284"/>
    </location>
</feature>
<name>A0A1H9KM87_9RHOB</name>
<dbReference type="STRING" id="657014.SAMN04488092_11941"/>
<evidence type="ECO:0000313" key="2">
    <source>
        <dbReference type="EMBL" id="SER00270.1"/>
    </source>
</evidence>
<keyword evidence="2" id="KW-0282">Flagellum</keyword>
<evidence type="ECO:0000313" key="3">
    <source>
        <dbReference type="Proteomes" id="UP000198634"/>
    </source>
</evidence>
<protein>
    <submittedName>
        <fullName evidence="2">Type III flagellar switch regulator (C-ring) FliN C-term</fullName>
    </submittedName>
</protein>
<dbReference type="InterPro" id="IPR001543">
    <property type="entry name" value="FliN-like_C"/>
</dbReference>
<keyword evidence="3" id="KW-1185">Reference proteome</keyword>
<accession>A0A1H9KM87</accession>
<dbReference type="Pfam" id="PF01052">
    <property type="entry name" value="FliMN_C"/>
    <property type="match status" value="1"/>
</dbReference>
<dbReference type="RefSeq" id="WP_175545374.1">
    <property type="nucleotide sequence ID" value="NZ_FOEP01000019.1"/>
</dbReference>
<reference evidence="2 3" key="1">
    <citation type="submission" date="2016-10" db="EMBL/GenBank/DDBJ databases">
        <authorList>
            <person name="de Groot N.N."/>
        </authorList>
    </citation>
    <scope>NUCLEOTIDE SEQUENCE [LARGE SCALE GENOMIC DNA]</scope>
    <source>
        <strain evidence="2 3">DSM 22007</strain>
    </source>
</reference>
<keyword evidence="2" id="KW-0969">Cilium</keyword>